<comment type="caution">
    <text evidence="1">The sequence shown here is derived from an EMBL/GenBank/DDBJ whole genome shotgun (WGS) entry which is preliminary data.</text>
</comment>
<reference evidence="1 2" key="1">
    <citation type="journal article" date="2021" name="Hortic Res">
        <title>High-quality reference genome and annotation aids understanding of berry development for evergreen blueberry (Vaccinium darrowii).</title>
        <authorList>
            <person name="Yu J."/>
            <person name="Hulse-Kemp A.M."/>
            <person name="Babiker E."/>
            <person name="Staton M."/>
        </authorList>
    </citation>
    <scope>NUCLEOTIDE SEQUENCE [LARGE SCALE GENOMIC DNA]</scope>
    <source>
        <strain evidence="2">cv. NJ 8807/NJ 8810</strain>
        <tissue evidence="1">Young leaf</tissue>
    </source>
</reference>
<name>A0ACB7YQ73_9ERIC</name>
<organism evidence="1 2">
    <name type="scientific">Vaccinium darrowii</name>
    <dbReference type="NCBI Taxonomy" id="229202"/>
    <lineage>
        <taxon>Eukaryota</taxon>
        <taxon>Viridiplantae</taxon>
        <taxon>Streptophyta</taxon>
        <taxon>Embryophyta</taxon>
        <taxon>Tracheophyta</taxon>
        <taxon>Spermatophyta</taxon>
        <taxon>Magnoliopsida</taxon>
        <taxon>eudicotyledons</taxon>
        <taxon>Gunneridae</taxon>
        <taxon>Pentapetalae</taxon>
        <taxon>asterids</taxon>
        <taxon>Ericales</taxon>
        <taxon>Ericaceae</taxon>
        <taxon>Vaccinioideae</taxon>
        <taxon>Vaccinieae</taxon>
        <taxon>Vaccinium</taxon>
    </lineage>
</organism>
<evidence type="ECO:0000313" key="1">
    <source>
        <dbReference type="EMBL" id="KAH7855343.1"/>
    </source>
</evidence>
<dbReference type="EMBL" id="CM037161">
    <property type="protein sequence ID" value="KAH7855343.1"/>
    <property type="molecule type" value="Genomic_DNA"/>
</dbReference>
<sequence length="918" mass="102620">MEGNPSSQGTVTCATWIRRPENAHLAVVGKARHGDQPSMLEIFSFDAKTASLFPFPSAMYVIEEGEPVSIAVHPSGDDFVCSTTVGDCKWFELHGHGDDINLLAKDLVPLQGAGLQKCLAFSVDGSRFASGGVDGNLRIFEWPSLNIVLDERGAHKSFQDMDFSLDSEFLATTSSDGLARIWKANDGVPVTSLTRNSDEKIELCRFSKDGTKPFLFCTVQKGNKAVTAVWDISTWKRIGHKRLLRKPASIMSVSLDGKYLALGSKDGDVCVVEVKKMEISHWSKRLHLGSCIASLEFCPSERVVLTTSKEWGAMVTKLTVPADWKEWQLYLLLLGLFLGSAVLFYIFFEKSDSFWNFPLGRNQPARPKIEASLGDPQSDDQNIWGAFGVDMEVGKCSPPITEFQAFPILRSIRDWGGEIPDFLGSSTPKQHMFNRFKLFMAAKIVRIYIKLFPIEMNCLHSLPRSCAIPVQTFKSYAKKPPCTVGTVGMMNVLDRPRVVIVKAVSGSTSSTKMSNANSNVKEEISETYSNTMTEAMGAVLTYRHELGMNYNFIRPDLIVGSCLQTPEDVDKLRSVGVKTVFCLQQDPDLEYFGVDISAIREYASTQDDIEHLRAEIRDFDSFDLRMRLPAVVSELHKAINRNGGVTYIHCTAGLGRAPAVALAYMFWVQGYKLSKANNLLLSKRSCSPKLDAIKNATADILTGLRKKLVTLTWKCSTCSNVEVSGLDIGWGQRIAMKLDKERGLWILQRELPEGCYEYKYVVDGEWTCNYYELVTPANKDGHVNNYVQVTDDDPDSVTAALRERLMSNDPDLTTNERLQIRQFLEAYPEEARVSFPHLGLPPPPIAPPPLLGSSISSAVRIWRRVGLGRIDGGYNRRPWIWRVGFYIDWRLLNIGRLRCEVGFSHPFLPLFPLIKVCS</sequence>
<accession>A0ACB7YQ73</accession>
<dbReference type="Proteomes" id="UP000828048">
    <property type="component" value="Chromosome 11"/>
</dbReference>
<gene>
    <name evidence="1" type="ORF">Vadar_023901</name>
</gene>
<evidence type="ECO:0000313" key="2">
    <source>
        <dbReference type="Proteomes" id="UP000828048"/>
    </source>
</evidence>
<protein>
    <submittedName>
        <fullName evidence="1">Uncharacterized protein</fullName>
    </submittedName>
</protein>
<proteinExistence type="predicted"/>
<keyword evidence="2" id="KW-1185">Reference proteome</keyword>